<dbReference type="OrthoDB" id="2122015at2759"/>
<gene>
    <name evidence="2" type="ORF">BDY21DRAFT_344158</name>
</gene>
<dbReference type="Pfam" id="PF17237">
    <property type="entry name" value="Emr1"/>
    <property type="match status" value="1"/>
</dbReference>
<protein>
    <submittedName>
        <fullName evidence="2">Uncharacterized protein</fullName>
    </submittedName>
</protein>
<proteinExistence type="predicted"/>
<evidence type="ECO:0000313" key="3">
    <source>
        <dbReference type="Proteomes" id="UP000799766"/>
    </source>
</evidence>
<keyword evidence="1" id="KW-0472">Membrane</keyword>
<feature type="transmembrane region" description="Helical" evidence="1">
    <location>
        <begin position="52"/>
        <end position="70"/>
    </location>
</feature>
<reference evidence="2" key="1">
    <citation type="journal article" date="2020" name="Stud. Mycol.">
        <title>101 Dothideomycetes genomes: a test case for predicting lifestyles and emergence of pathogens.</title>
        <authorList>
            <person name="Haridas S."/>
            <person name="Albert R."/>
            <person name="Binder M."/>
            <person name="Bloem J."/>
            <person name="Labutti K."/>
            <person name="Salamov A."/>
            <person name="Andreopoulos B."/>
            <person name="Baker S."/>
            <person name="Barry K."/>
            <person name="Bills G."/>
            <person name="Bluhm B."/>
            <person name="Cannon C."/>
            <person name="Castanera R."/>
            <person name="Culley D."/>
            <person name="Daum C."/>
            <person name="Ezra D."/>
            <person name="Gonzalez J."/>
            <person name="Henrissat B."/>
            <person name="Kuo A."/>
            <person name="Liang C."/>
            <person name="Lipzen A."/>
            <person name="Lutzoni F."/>
            <person name="Magnuson J."/>
            <person name="Mondo S."/>
            <person name="Nolan M."/>
            <person name="Ohm R."/>
            <person name="Pangilinan J."/>
            <person name="Park H.-J."/>
            <person name="Ramirez L."/>
            <person name="Alfaro M."/>
            <person name="Sun H."/>
            <person name="Tritt A."/>
            <person name="Yoshinaga Y."/>
            <person name="Zwiers L.-H."/>
            <person name="Turgeon B."/>
            <person name="Goodwin S."/>
            <person name="Spatafora J."/>
            <person name="Crous P."/>
            <person name="Grigoriev I."/>
        </authorList>
    </citation>
    <scope>NUCLEOTIDE SEQUENCE</scope>
    <source>
        <strain evidence="2">ATCC 16933</strain>
    </source>
</reference>
<sequence>MFRVSTYAYGASNKASIEKFPVAIMPSNLPNLRRLFVEARTEAEESAYSRNAFYNLGIFLSSIAIFSLVAQRMTPTSSGPA</sequence>
<evidence type="ECO:0000256" key="1">
    <source>
        <dbReference type="SAM" id="Phobius"/>
    </source>
</evidence>
<dbReference type="InterPro" id="IPR035195">
    <property type="entry name" value="Emr1"/>
</dbReference>
<evidence type="ECO:0000313" key="2">
    <source>
        <dbReference type="EMBL" id="KAF2457543.1"/>
    </source>
</evidence>
<name>A0A6A6P267_9PEZI</name>
<accession>A0A6A6P267</accession>
<dbReference type="Proteomes" id="UP000799766">
    <property type="component" value="Unassembled WGS sequence"/>
</dbReference>
<keyword evidence="1" id="KW-0812">Transmembrane</keyword>
<keyword evidence="1" id="KW-1133">Transmembrane helix</keyword>
<dbReference type="GO" id="GO:0007008">
    <property type="term" value="P:outer mitochondrial membrane organization"/>
    <property type="evidence" value="ECO:0007669"/>
    <property type="project" value="InterPro"/>
</dbReference>
<organism evidence="2 3">
    <name type="scientific">Lineolata rhizophorae</name>
    <dbReference type="NCBI Taxonomy" id="578093"/>
    <lineage>
        <taxon>Eukaryota</taxon>
        <taxon>Fungi</taxon>
        <taxon>Dikarya</taxon>
        <taxon>Ascomycota</taxon>
        <taxon>Pezizomycotina</taxon>
        <taxon>Dothideomycetes</taxon>
        <taxon>Dothideomycetes incertae sedis</taxon>
        <taxon>Lineolatales</taxon>
        <taxon>Lineolataceae</taxon>
        <taxon>Lineolata</taxon>
    </lineage>
</organism>
<keyword evidence="3" id="KW-1185">Reference proteome</keyword>
<dbReference type="AlphaFoldDB" id="A0A6A6P267"/>
<dbReference type="EMBL" id="MU001680">
    <property type="protein sequence ID" value="KAF2457543.1"/>
    <property type="molecule type" value="Genomic_DNA"/>
</dbReference>
<dbReference type="GO" id="GO:0005739">
    <property type="term" value="C:mitochondrion"/>
    <property type="evidence" value="ECO:0007669"/>
    <property type="project" value="GOC"/>
</dbReference>